<sequence precursor="true">MFRGGDGNGLVESANLPVDINADSDVVWRTPVHGRGWSSPVVLEGTIWLTTATEDGRSMSVLAIDATDGTVIHDRVVFENESPNFSHPTNTYASCSPVVESGRVYVHFGRYGTACLDSKSAETLWERRDILYDDFRGPASSPILQDGRLYFSCDGVDVQYVICLDARTGETAWKVDRRIDYESDNPDRYKAYSTPAIFEVDGRLQLVSPAAMETVAYDPKSGDELWRVRHGGMNAGLRPVMAKGLIMVTAGDGGTSLVAIDPTEIDSDGYAKVVWSNGRMVPKRSSPIVVGELLLMVSDDGIVTCRDVISGEEFWKERIRDDFWSSPVSDGERVLLCGKDGTVAVVAAEREYELLSKTQFPEGFNATPAIADGAIFLRSISHLYRINQATE</sequence>
<dbReference type="InterPro" id="IPR002372">
    <property type="entry name" value="PQQ_rpt_dom"/>
</dbReference>
<accession>A0A517R2S8</accession>
<reference evidence="2 3" key="1">
    <citation type="submission" date="2019-02" db="EMBL/GenBank/DDBJ databases">
        <title>Deep-cultivation of Planctomycetes and their phenomic and genomic characterization uncovers novel biology.</title>
        <authorList>
            <person name="Wiegand S."/>
            <person name="Jogler M."/>
            <person name="Boedeker C."/>
            <person name="Pinto D."/>
            <person name="Vollmers J."/>
            <person name="Rivas-Marin E."/>
            <person name="Kohn T."/>
            <person name="Peeters S.H."/>
            <person name="Heuer A."/>
            <person name="Rast P."/>
            <person name="Oberbeckmann S."/>
            <person name="Bunk B."/>
            <person name="Jeske O."/>
            <person name="Meyerdierks A."/>
            <person name="Storesund J.E."/>
            <person name="Kallscheuer N."/>
            <person name="Luecker S."/>
            <person name="Lage O.M."/>
            <person name="Pohl T."/>
            <person name="Merkel B.J."/>
            <person name="Hornburger P."/>
            <person name="Mueller R.-W."/>
            <person name="Bruemmer F."/>
            <person name="Labrenz M."/>
            <person name="Spormann A.M."/>
            <person name="Op den Camp H."/>
            <person name="Overmann J."/>
            <person name="Amann R."/>
            <person name="Jetten M.S.M."/>
            <person name="Mascher T."/>
            <person name="Medema M.H."/>
            <person name="Devos D.P."/>
            <person name="Kaster A.-K."/>
            <person name="Ovreas L."/>
            <person name="Rohde M."/>
            <person name="Galperin M.Y."/>
            <person name="Jogler C."/>
        </authorList>
    </citation>
    <scope>NUCLEOTIDE SEQUENCE [LARGE SCALE GENOMIC DNA]</scope>
    <source>
        <strain evidence="2 3">Pan189</strain>
    </source>
</reference>
<evidence type="ECO:0000313" key="2">
    <source>
        <dbReference type="EMBL" id="QDT38164.1"/>
    </source>
</evidence>
<gene>
    <name evidence="2" type="ORF">Pan189_25540</name>
</gene>
<dbReference type="InterPro" id="IPR015943">
    <property type="entry name" value="WD40/YVTN_repeat-like_dom_sf"/>
</dbReference>
<dbReference type="Gene3D" id="2.130.10.10">
    <property type="entry name" value="YVTN repeat-like/Quinoprotein amine dehydrogenase"/>
    <property type="match status" value="1"/>
</dbReference>
<dbReference type="Pfam" id="PF13360">
    <property type="entry name" value="PQQ_2"/>
    <property type="match status" value="2"/>
</dbReference>
<dbReference type="AlphaFoldDB" id="A0A517R2S8"/>
<dbReference type="EMBL" id="CP036268">
    <property type="protein sequence ID" value="QDT38164.1"/>
    <property type="molecule type" value="Genomic_DNA"/>
</dbReference>
<proteinExistence type="predicted"/>
<name>A0A517R2S8_9PLAN</name>
<dbReference type="PANTHER" id="PTHR34512:SF30">
    <property type="entry name" value="OUTER MEMBRANE PROTEIN ASSEMBLY FACTOR BAMB"/>
    <property type="match status" value="1"/>
</dbReference>
<dbReference type="Gene3D" id="2.40.10.480">
    <property type="match status" value="1"/>
</dbReference>
<evidence type="ECO:0000259" key="1">
    <source>
        <dbReference type="Pfam" id="PF13360"/>
    </source>
</evidence>
<dbReference type="Proteomes" id="UP000317318">
    <property type="component" value="Chromosome"/>
</dbReference>
<keyword evidence="3" id="KW-1185">Reference proteome</keyword>
<organism evidence="2 3">
    <name type="scientific">Stratiformator vulcanicus</name>
    <dbReference type="NCBI Taxonomy" id="2527980"/>
    <lineage>
        <taxon>Bacteria</taxon>
        <taxon>Pseudomonadati</taxon>
        <taxon>Planctomycetota</taxon>
        <taxon>Planctomycetia</taxon>
        <taxon>Planctomycetales</taxon>
        <taxon>Planctomycetaceae</taxon>
        <taxon>Stratiformator</taxon>
    </lineage>
</organism>
<feature type="domain" description="Pyrrolo-quinoline quinone repeat" evidence="1">
    <location>
        <begin position="159"/>
        <end position="390"/>
    </location>
</feature>
<dbReference type="KEGG" id="svp:Pan189_25540"/>
<dbReference type="PANTHER" id="PTHR34512">
    <property type="entry name" value="CELL SURFACE PROTEIN"/>
    <property type="match status" value="1"/>
</dbReference>
<protein>
    <submittedName>
        <fullName evidence="2">Outer membrane biogenesis protein BamB</fullName>
    </submittedName>
</protein>
<dbReference type="InterPro" id="IPR011047">
    <property type="entry name" value="Quinoprotein_ADH-like_sf"/>
</dbReference>
<evidence type="ECO:0000313" key="3">
    <source>
        <dbReference type="Proteomes" id="UP000317318"/>
    </source>
</evidence>
<dbReference type="SUPFAM" id="SSF50998">
    <property type="entry name" value="Quinoprotein alcohol dehydrogenase-like"/>
    <property type="match status" value="1"/>
</dbReference>
<feature type="domain" description="Pyrrolo-quinoline quinone repeat" evidence="1">
    <location>
        <begin position="22"/>
        <end position="127"/>
    </location>
</feature>